<evidence type="ECO:0000313" key="4">
    <source>
        <dbReference type="Proteomes" id="UP000683925"/>
    </source>
</evidence>
<sequence length="648" mass="76503">MNKFKKNAHQLIVQKEIDETEKLQKYLSNEQRKKMWINLNKTVGSEEVNNFIRNASQKLSDGLFYVFKDFQYKQYSTSQIQEIQKNIEILYNFSLILQRFLEGDVDILYQVMVLVPKLNENYMKTVQRIYIFFLEYKIQLDGYLQMENSLFQANSNLKVCLDYLYLKYQFLEQLKQVEEKKNLLELEKYQMKVDKSKMEDTIKINEDTLNSLRELFAQNQDDIQNQIKLIKDQHLQEITNISNDKIKVEQIISELQDQYTDIQYNFTQLQNVKTQQAMELSLVRNLQNQMLIESQNKEQTIKSQSDQAINQIENLKKELLEQQLKNQKISEYCQDLQILNEQMRSEFNQLQVKYTIAEYQRSQLFEECKKNKVEIKKKTDEIVKLQNEKKTTDLVGQVSQCNHVSLISLQQQCDKVENQLKLLPINNEPNYLEKNNLDPVVVLIGITDSGKTTLFNKICKSQEQVDAAKSTTKQSILGQSAYGQGFQVIDTPGLATLQNKIQQAVGILNAVSYQPLNKIFFILKFEKLQLMVNQLFKQIFIFHRYRKLFIAVITHFDKSQEKQQDQQKILQEMKKYGIEQVLFFSNQDSGQEICNQIHIKLINTISIQVEITDVEFLNNFDLLEDPEMAEDLFKFYEELFSISSMIIK</sequence>
<dbReference type="CDD" id="cd00882">
    <property type="entry name" value="Ras_like_GTPase"/>
    <property type="match status" value="1"/>
</dbReference>
<feature type="coiled-coil region" evidence="1">
    <location>
        <begin position="167"/>
        <end position="194"/>
    </location>
</feature>
<dbReference type="AlphaFoldDB" id="A0A8S1TZ13"/>
<evidence type="ECO:0000313" key="3">
    <source>
        <dbReference type="EMBL" id="CAD8156963.1"/>
    </source>
</evidence>
<evidence type="ECO:0000256" key="1">
    <source>
        <dbReference type="SAM" id="Coils"/>
    </source>
</evidence>
<dbReference type="OrthoDB" id="8954335at2759"/>
<feature type="domain" description="G" evidence="2">
    <location>
        <begin position="441"/>
        <end position="524"/>
    </location>
</feature>
<feature type="coiled-coil region" evidence="1">
    <location>
        <begin position="298"/>
        <end position="388"/>
    </location>
</feature>
<keyword evidence="4" id="KW-1185">Reference proteome</keyword>
<gene>
    <name evidence="3" type="ORF">POCTA_138.1.T0330065</name>
</gene>
<accession>A0A8S1TZ13</accession>
<proteinExistence type="predicted"/>
<evidence type="ECO:0000259" key="2">
    <source>
        <dbReference type="Pfam" id="PF01926"/>
    </source>
</evidence>
<comment type="caution">
    <text evidence="3">The sequence shown here is derived from an EMBL/GenBank/DDBJ whole genome shotgun (WGS) entry which is preliminary data.</text>
</comment>
<protein>
    <recommendedName>
        <fullName evidence="2">G domain-containing protein</fullName>
    </recommendedName>
</protein>
<dbReference type="OMA" id="FIAVITH"/>
<name>A0A8S1TZ13_PAROT</name>
<dbReference type="Proteomes" id="UP000683925">
    <property type="component" value="Unassembled WGS sequence"/>
</dbReference>
<keyword evidence="1" id="KW-0175">Coiled coil</keyword>
<dbReference type="Pfam" id="PF01926">
    <property type="entry name" value="MMR_HSR1"/>
    <property type="match status" value="1"/>
</dbReference>
<dbReference type="EMBL" id="CAJJDP010000033">
    <property type="protein sequence ID" value="CAD8156963.1"/>
    <property type="molecule type" value="Genomic_DNA"/>
</dbReference>
<dbReference type="GO" id="GO:0005525">
    <property type="term" value="F:GTP binding"/>
    <property type="evidence" value="ECO:0007669"/>
    <property type="project" value="InterPro"/>
</dbReference>
<dbReference type="InterPro" id="IPR006073">
    <property type="entry name" value="GTP-bd"/>
</dbReference>
<organism evidence="3 4">
    <name type="scientific">Paramecium octaurelia</name>
    <dbReference type="NCBI Taxonomy" id="43137"/>
    <lineage>
        <taxon>Eukaryota</taxon>
        <taxon>Sar</taxon>
        <taxon>Alveolata</taxon>
        <taxon>Ciliophora</taxon>
        <taxon>Intramacronucleata</taxon>
        <taxon>Oligohymenophorea</taxon>
        <taxon>Peniculida</taxon>
        <taxon>Parameciidae</taxon>
        <taxon>Paramecium</taxon>
    </lineage>
</organism>
<reference evidence="3" key="1">
    <citation type="submission" date="2021-01" db="EMBL/GenBank/DDBJ databases">
        <authorList>
            <consortium name="Genoscope - CEA"/>
            <person name="William W."/>
        </authorList>
    </citation>
    <scope>NUCLEOTIDE SEQUENCE</scope>
</reference>